<proteinExistence type="predicted"/>
<evidence type="ECO:0000313" key="2">
    <source>
        <dbReference type="EMBL" id="KAH3833283.1"/>
    </source>
</evidence>
<reference evidence="2" key="2">
    <citation type="submission" date="2020-11" db="EMBL/GenBank/DDBJ databases">
        <authorList>
            <person name="McCartney M.A."/>
            <person name="Auch B."/>
            <person name="Kono T."/>
            <person name="Mallez S."/>
            <person name="Becker A."/>
            <person name="Gohl D.M."/>
            <person name="Silverstein K.A.T."/>
            <person name="Koren S."/>
            <person name="Bechman K.B."/>
            <person name="Herman A."/>
            <person name="Abrahante J.E."/>
            <person name="Garbe J."/>
        </authorList>
    </citation>
    <scope>NUCLEOTIDE SEQUENCE</scope>
    <source>
        <strain evidence="2">Duluth1</strain>
        <tissue evidence="2">Whole animal</tissue>
    </source>
</reference>
<accession>A0A9D4K596</accession>
<dbReference type="AlphaFoldDB" id="A0A9D4K596"/>
<organism evidence="2 3">
    <name type="scientific">Dreissena polymorpha</name>
    <name type="common">Zebra mussel</name>
    <name type="synonym">Mytilus polymorpha</name>
    <dbReference type="NCBI Taxonomy" id="45954"/>
    <lineage>
        <taxon>Eukaryota</taxon>
        <taxon>Metazoa</taxon>
        <taxon>Spiralia</taxon>
        <taxon>Lophotrochozoa</taxon>
        <taxon>Mollusca</taxon>
        <taxon>Bivalvia</taxon>
        <taxon>Autobranchia</taxon>
        <taxon>Heteroconchia</taxon>
        <taxon>Euheterodonta</taxon>
        <taxon>Imparidentia</taxon>
        <taxon>Neoheterodontei</taxon>
        <taxon>Myida</taxon>
        <taxon>Dreissenoidea</taxon>
        <taxon>Dreissenidae</taxon>
        <taxon>Dreissena</taxon>
    </lineage>
</organism>
<dbReference type="EMBL" id="JAIWYP010000004">
    <property type="protein sequence ID" value="KAH3833283.1"/>
    <property type="molecule type" value="Genomic_DNA"/>
</dbReference>
<comment type="caution">
    <text evidence="2">The sequence shown here is derived from an EMBL/GenBank/DDBJ whole genome shotgun (WGS) entry which is preliminary data.</text>
</comment>
<gene>
    <name evidence="2" type="ORF">DPMN_106589</name>
</gene>
<keyword evidence="3" id="KW-1185">Reference proteome</keyword>
<keyword evidence="1" id="KW-0732">Signal</keyword>
<evidence type="ECO:0000256" key="1">
    <source>
        <dbReference type="SAM" id="SignalP"/>
    </source>
</evidence>
<feature type="signal peptide" evidence="1">
    <location>
        <begin position="1"/>
        <end position="31"/>
    </location>
</feature>
<sequence length="739" mass="84613">MFQILFSTPSKAASLFIPFFLLSAVMPSAKIQEPMYINANWEFVQQFGVATQLSDLVEMHNVLLPVGESKSDIRLVNKLKRVFTFFSVCSTRLKCHSFRDCCVDSPVSYLPVNCILVDALFIDEIIQNTDSVSKKFRRNVGVLAIDSCPLDTDKELVDQCRSSEHLVVSTMTNLVYRNRACATCCNDTDVIEFGTKLACVDDNLVNKSKSPMWERIIKGECVLVEVIPPGYKQMVTTCIKEPKRDAQITSRCNVTGLWKDYDETINWACEHLNFIVNDFKNVFCILCNPGLASTIQQPIIGHETCTYTLKDSFEHELANKCETAEQTPRWHPFKNIYCMICYDPWANQTVKMLANFGIEHFIHLEFNILEKIENMEKHLYQLIGMFESRQNAWTQYKRPNILELSPFISKIYGGINEMCGSVGLCKNVNQTIVTTNTRKCISCTCNPPCTDKHIPCCFDKLLQYDIYNCIEGDKFLTIRKGTYDRAKEKATFYRVIDRCPDYGLFDLVLDGKCMSTTDQLSNVPVHLQDQVTTYKNIYCLQCNENAVLQNERKNSMYNFKTYLKITCHSYIDERLIVSIDIVIFLAKSHDCTVQFTLQQSGQARVCPYVYAENILKYDCFDGKQWQAIRDENKLCTEHQILSIDFPSLIYNFALCIGMNCTRYVIMSCRNSDSNVLEKSTICSFSTADVISHTDGHNPLLPSFPGSTTFGYHDLFSISRQEIDKIRNLKKDPPTVCIQV</sequence>
<dbReference type="Proteomes" id="UP000828390">
    <property type="component" value="Unassembled WGS sequence"/>
</dbReference>
<protein>
    <submittedName>
        <fullName evidence="2">Uncharacterized protein</fullName>
    </submittedName>
</protein>
<feature type="chain" id="PRO_5038789446" evidence="1">
    <location>
        <begin position="32"/>
        <end position="739"/>
    </location>
</feature>
<name>A0A9D4K596_DREPO</name>
<evidence type="ECO:0000313" key="3">
    <source>
        <dbReference type="Proteomes" id="UP000828390"/>
    </source>
</evidence>
<reference evidence="2" key="1">
    <citation type="journal article" date="2019" name="bioRxiv">
        <title>The Genome of the Zebra Mussel, Dreissena polymorpha: A Resource for Invasive Species Research.</title>
        <authorList>
            <person name="McCartney M.A."/>
            <person name="Auch B."/>
            <person name="Kono T."/>
            <person name="Mallez S."/>
            <person name="Zhang Y."/>
            <person name="Obille A."/>
            <person name="Becker A."/>
            <person name="Abrahante J.E."/>
            <person name="Garbe J."/>
            <person name="Badalamenti J.P."/>
            <person name="Herman A."/>
            <person name="Mangelson H."/>
            <person name="Liachko I."/>
            <person name="Sullivan S."/>
            <person name="Sone E.D."/>
            <person name="Koren S."/>
            <person name="Silverstein K.A.T."/>
            <person name="Beckman K.B."/>
            <person name="Gohl D.M."/>
        </authorList>
    </citation>
    <scope>NUCLEOTIDE SEQUENCE</scope>
    <source>
        <strain evidence="2">Duluth1</strain>
        <tissue evidence="2">Whole animal</tissue>
    </source>
</reference>